<protein>
    <submittedName>
        <fullName evidence="2">Uncharacterized protein</fullName>
    </submittedName>
</protein>
<organism evidence="2 3">
    <name type="scientific">Microvirga terrae</name>
    <dbReference type="NCBI Taxonomy" id="2740529"/>
    <lineage>
        <taxon>Bacteria</taxon>
        <taxon>Pseudomonadati</taxon>
        <taxon>Pseudomonadota</taxon>
        <taxon>Alphaproteobacteria</taxon>
        <taxon>Hyphomicrobiales</taxon>
        <taxon>Methylobacteriaceae</taxon>
        <taxon>Microvirga</taxon>
    </lineage>
</organism>
<name>A0ABY5RK68_9HYPH</name>
<feature type="region of interest" description="Disordered" evidence="1">
    <location>
        <begin position="23"/>
        <end position="60"/>
    </location>
</feature>
<keyword evidence="3" id="KW-1185">Reference proteome</keyword>
<proteinExistence type="predicted"/>
<evidence type="ECO:0000313" key="3">
    <source>
        <dbReference type="Proteomes" id="UP001017257"/>
    </source>
</evidence>
<evidence type="ECO:0000313" key="2">
    <source>
        <dbReference type="EMBL" id="UVF17600.1"/>
    </source>
</evidence>
<sequence length="60" mass="6404">MVIYMSAAAYSNGIILEAAIAPTRSDDEELPKQNHGRFSPPEGALPDGNASSPRVAEGFW</sequence>
<reference evidence="2" key="1">
    <citation type="submission" date="2022-08" db="EMBL/GenBank/DDBJ databases">
        <title>Microvirga terrae sp. nov., isolated from soil.</title>
        <authorList>
            <person name="Kim K.H."/>
            <person name="Seo Y.L."/>
            <person name="Kim J.M."/>
            <person name="Lee J.K."/>
            <person name="Han D.M."/>
            <person name="Jeon C.O."/>
        </authorList>
    </citation>
    <scope>NUCLEOTIDE SEQUENCE</scope>
    <source>
        <strain evidence="2">R24</strain>
    </source>
</reference>
<gene>
    <name evidence="2" type="ORF">HPT29_013705</name>
</gene>
<dbReference type="EMBL" id="CP102845">
    <property type="protein sequence ID" value="UVF17600.1"/>
    <property type="molecule type" value="Genomic_DNA"/>
</dbReference>
<evidence type="ECO:0000256" key="1">
    <source>
        <dbReference type="SAM" id="MobiDB-lite"/>
    </source>
</evidence>
<dbReference type="Proteomes" id="UP001017257">
    <property type="component" value="Chromosome"/>
</dbReference>
<dbReference type="RefSeq" id="WP_173945013.1">
    <property type="nucleotide sequence ID" value="NZ_CP102845.1"/>
</dbReference>
<accession>A0ABY5RK68</accession>